<dbReference type="SUPFAM" id="SSF53335">
    <property type="entry name" value="S-adenosyl-L-methionine-dependent methyltransferases"/>
    <property type="match status" value="1"/>
</dbReference>
<evidence type="ECO:0000313" key="2">
    <source>
        <dbReference type="Proteomes" id="UP000315522"/>
    </source>
</evidence>
<keyword evidence="1" id="KW-0489">Methyltransferase</keyword>
<dbReference type="Proteomes" id="UP000315522">
    <property type="component" value="Unassembled WGS sequence"/>
</dbReference>
<name>A0A559MDX8_9HELO</name>
<dbReference type="InterPro" id="IPR029063">
    <property type="entry name" value="SAM-dependent_MTases_sf"/>
</dbReference>
<dbReference type="EMBL" id="QGML01000637">
    <property type="protein sequence ID" value="TVY91136.1"/>
    <property type="molecule type" value="Genomic_DNA"/>
</dbReference>
<organism evidence="1 2">
    <name type="scientific">Lachnellula willkommii</name>
    <dbReference type="NCBI Taxonomy" id="215461"/>
    <lineage>
        <taxon>Eukaryota</taxon>
        <taxon>Fungi</taxon>
        <taxon>Dikarya</taxon>
        <taxon>Ascomycota</taxon>
        <taxon>Pezizomycotina</taxon>
        <taxon>Leotiomycetes</taxon>
        <taxon>Helotiales</taxon>
        <taxon>Lachnaceae</taxon>
        <taxon>Lachnellula</taxon>
    </lineage>
</organism>
<dbReference type="Pfam" id="PF13489">
    <property type="entry name" value="Methyltransf_23"/>
    <property type="match status" value="1"/>
</dbReference>
<dbReference type="Gene3D" id="3.40.50.150">
    <property type="entry name" value="Vaccinia Virus protein VP39"/>
    <property type="match status" value="1"/>
</dbReference>
<sequence length="287" mass="31753">MSSSQVTQAQTSELVPADQTASKRLLDQHQVEIDALGGSLLQAPIELSRSNLKILDSATADGHWLQELRTQCTPQKNNKYIGIDLNPKFLPLSYPPDFEFYTHNIGEPWPESEHSTFDLVHQRLSLPGAAPYPLSQAVHNIFQLVKPGGWIQLVEAEQIAPDSGPVFVEFLELVKDVFNATGAGWEYAKNLKGWLEAEGAVDIGEISVDMCLGATNKEKSLIEKGASSTAGAMRGLVMHAKAMHLKTDLTDEQLDTLPDRLYAELLERGAHYPLRAVWGRKKRENEA</sequence>
<proteinExistence type="predicted"/>
<keyword evidence="2" id="KW-1185">Reference proteome</keyword>
<reference evidence="1 2" key="1">
    <citation type="submission" date="2018-05" db="EMBL/GenBank/DDBJ databases">
        <title>Genome sequencing and assembly of the regulated plant pathogen Lachnellula willkommii and related sister species for the development of diagnostic species identification markers.</title>
        <authorList>
            <person name="Giroux E."/>
            <person name="Bilodeau G."/>
        </authorList>
    </citation>
    <scope>NUCLEOTIDE SEQUENCE [LARGE SCALE GENOMIC DNA]</scope>
    <source>
        <strain evidence="1 2">CBS 172.35</strain>
    </source>
</reference>
<evidence type="ECO:0000313" key="1">
    <source>
        <dbReference type="EMBL" id="TVY91136.1"/>
    </source>
</evidence>
<comment type="caution">
    <text evidence="1">The sequence shown here is derived from an EMBL/GenBank/DDBJ whole genome shotgun (WGS) entry which is preliminary data.</text>
</comment>
<protein>
    <submittedName>
        <fullName evidence="1">Methyltransferase</fullName>
    </submittedName>
</protein>
<dbReference type="GO" id="GO:0032259">
    <property type="term" value="P:methylation"/>
    <property type="evidence" value="ECO:0007669"/>
    <property type="project" value="UniProtKB-KW"/>
</dbReference>
<dbReference type="CDD" id="cd02440">
    <property type="entry name" value="AdoMet_MTases"/>
    <property type="match status" value="1"/>
</dbReference>
<keyword evidence="1" id="KW-0808">Transferase</keyword>
<accession>A0A559MDX8</accession>
<dbReference type="GO" id="GO:0008168">
    <property type="term" value="F:methyltransferase activity"/>
    <property type="evidence" value="ECO:0007669"/>
    <property type="project" value="UniProtKB-KW"/>
</dbReference>
<dbReference type="AlphaFoldDB" id="A0A559MDX8"/>
<gene>
    <name evidence="1" type="primary">fsdD</name>
    <name evidence="1" type="ORF">LAWI1_G005584</name>
</gene>